<dbReference type="OrthoDB" id="514292at2759"/>
<dbReference type="InterPro" id="IPR009097">
    <property type="entry name" value="Cyclic_Pdiesterase"/>
</dbReference>
<dbReference type="GO" id="GO:0004113">
    <property type="term" value="F:2',3'-cyclic-nucleotide 3'-phosphodiesterase activity"/>
    <property type="evidence" value="ECO:0007669"/>
    <property type="project" value="TreeGrafter"/>
</dbReference>
<dbReference type="Gene3D" id="3.90.1140.10">
    <property type="entry name" value="Cyclic phosphodiesterase"/>
    <property type="match status" value="2"/>
</dbReference>
<keyword evidence="2" id="KW-0732">Signal</keyword>
<evidence type="ECO:0000313" key="3">
    <source>
        <dbReference type="EMBL" id="KAF9589163.1"/>
    </source>
</evidence>
<feature type="signal peptide" evidence="2">
    <location>
        <begin position="1"/>
        <end position="19"/>
    </location>
</feature>
<dbReference type="SUPFAM" id="SSF55144">
    <property type="entry name" value="LigT-like"/>
    <property type="match status" value="2"/>
</dbReference>
<evidence type="ECO:0008006" key="5">
    <source>
        <dbReference type="Google" id="ProtNLM"/>
    </source>
</evidence>
<feature type="region of interest" description="Disordered" evidence="1">
    <location>
        <begin position="280"/>
        <end position="304"/>
    </location>
</feature>
<name>A0A835LBD4_9MAGN</name>
<accession>A0A835LBD4</accession>
<evidence type="ECO:0000313" key="4">
    <source>
        <dbReference type="Proteomes" id="UP000631114"/>
    </source>
</evidence>
<reference evidence="3 4" key="1">
    <citation type="submission" date="2020-10" db="EMBL/GenBank/DDBJ databases">
        <title>The Coptis chinensis genome and diversification of protoberbering-type alkaloids.</title>
        <authorList>
            <person name="Wang B."/>
            <person name="Shu S."/>
            <person name="Song C."/>
            <person name="Liu Y."/>
        </authorList>
    </citation>
    <scope>NUCLEOTIDE SEQUENCE [LARGE SCALE GENOMIC DNA]</scope>
    <source>
        <strain evidence="3">HL-2020</strain>
        <tissue evidence="3">Leaf</tissue>
    </source>
</reference>
<protein>
    <recommendedName>
        <fullName evidence="5">Cyclic phosphodiesterase</fullName>
    </recommendedName>
</protein>
<organism evidence="3 4">
    <name type="scientific">Coptis chinensis</name>
    <dbReference type="NCBI Taxonomy" id="261450"/>
    <lineage>
        <taxon>Eukaryota</taxon>
        <taxon>Viridiplantae</taxon>
        <taxon>Streptophyta</taxon>
        <taxon>Embryophyta</taxon>
        <taxon>Tracheophyta</taxon>
        <taxon>Spermatophyta</taxon>
        <taxon>Magnoliopsida</taxon>
        <taxon>Ranunculales</taxon>
        <taxon>Ranunculaceae</taxon>
        <taxon>Coptidoideae</taxon>
        <taxon>Coptis</taxon>
    </lineage>
</organism>
<keyword evidence="4" id="KW-1185">Reference proteome</keyword>
<dbReference type="PANTHER" id="PTHR28141">
    <property type="entry name" value="2',3'-CYCLIC-NUCLEOTIDE 3'-PHOSPHODIESTERASE"/>
    <property type="match status" value="1"/>
</dbReference>
<dbReference type="GO" id="GO:0009187">
    <property type="term" value="P:cyclic nucleotide metabolic process"/>
    <property type="evidence" value="ECO:0007669"/>
    <property type="project" value="TreeGrafter"/>
</dbReference>
<dbReference type="InterPro" id="IPR012386">
    <property type="entry name" value="Cyclic-nucl_3Pdiesterase"/>
</dbReference>
<evidence type="ECO:0000256" key="1">
    <source>
        <dbReference type="SAM" id="MobiDB-lite"/>
    </source>
</evidence>
<feature type="compositionally biased region" description="Polar residues" evidence="1">
    <location>
        <begin position="286"/>
        <end position="296"/>
    </location>
</feature>
<sequence>MVTSLLLLSILIILYQSQSHMSEPQEIKKSYSVWAIPPDHITERLNKIMLHLRSEFSSPEFEPHITLVGAIELTESDAVKKFKSACQAVKSYNVAVTSVSTGTFRYQCVFLLLNPSPQPEHTISIISIISMDPDILLRALKHVANMERETMRENMELKLEEGEIPPSPTKVEKKLGDQVNVFADSFDTEKRRVDKGKRKLEECSDGDEDFDDDYHYDNKKQKKAVVKGKKNNKKVGKGAMIRTKEKAPEPLMPKVKPWRFGHLEIVIRLCFAINIRHDGASKKEASTSSPAFTNGASTGGHGGNDDGAITIKASTSRDHGVGGGNCVDVVPNGDSTDDGAYGSSGGGAVTNEAITIDQGNSGGNGGGSIITNGANTSDDGNCGGDATLGITPFSDCNNYIQLHTIYLSKTGDNSKIYVVPPPKSLQTRCKPCVAAISKLQNVFGLASSAGVLETSANCSQHFGYLRSTPYMPHASLLYADLTEEDKQMAKEKAEAIDAGISGLIFQISRLALYETDTEDKTLKSWKKIADCELV</sequence>
<dbReference type="Proteomes" id="UP000631114">
    <property type="component" value="Unassembled WGS sequence"/>
</dbReference>
<feature type="chain" id="PRO_5032314160" description="Cyclic phosphodiesterase" evidence="2">
    <location>
        <begin position="20"/>
        <end position="534"/>
    </location>
</feature>
<dbReference type="AlphaFoldDB" id="A0A835LBD4"/>
<dbReference type="EMBL" id="JADFTS010000009">
    <property type="protein sequence ID" value="KAF9589163.1"/>
    <property type="molecule type" value="Genomic_DNA"/>
</dbReference>
<comment type="caution">
    <text evidence="3">The sequence shown here is derived from an EMBL/GenBank/DDBJ whole genome shotgun (WGS) entry which is preliminary data.</text>
</comment>
<evidence type="ECO:0000256" key="2">
    <source>
        <dbReference type="SAM" id="SignalP"/>
    </source>
</evidence>
<proteinExistence type="predicted"/>
<dbReference type="Pfam" id="PF07823">
    <property type="entry name" value="CPDase"/>
    <property type="match status" value="1"/>
</dbReference>
<gene>
    <name evidence="3" type="ORF">IFM89_019479</name>
</gene>
<dbReference type="PANTHER" id="PTHR28141:SF1">
    <property type="entry name" value="2',3'-CYCLIC-NUCLEOTIDE 3'-PHOSPHODIESTERASE"/>
    <property type="match status" value="1"/>
</dbReference>